<dbReference type="GO" id="GO:0061630">
    <property type="term" value="F:ubiquitin protein ligase activity"/>
    <property type="evidence" value="ECO:0007669"/>
    <property type="project" value="UniProtKB-EC"/>
</dbReference>
<reference evidence="3" key="1">
    <citation type="submission" date="2021-03" db="EMBL/GenBank/DDBJ databases">
        <authorList>
            <person name="Bekaert M."/>
        </authorList>
    </citation>
    <scope>NUCLEOTIDE SEQUENCE</scope>
</reference>
<dbReference type="EMBL" id="CAJPWZ010000673">
    <property type="protein sequence ID" value="CAG2198269.1"/>
    <property type="molecule type" value="Genomic_DNA"/>
</dbReference>
<sequence length="445" mass="50451">MSTNPKTCNICDDRHITKHATDWCSECEQAFCNECKEYHAFSRLSKTHITIPISDFLSLEPSFTNFTSICAEHEAIKDEEKIIMSDIGTMWKKIDEHLDKLENDLRKDLSKEATESRAAIEVLVQKLDDRKSEIAKHLQQMKNLETYASDFQTYISLREKSVAVNSTETLMQSVAEDGNLEIDTLSLNFDEKINAIVSNIQVFGIVQVQKRMNHVPQIRQKVKQAQLVGLSRPEINSIDDIKLEFVKTIDIYSIGDNSKFAITGGSDHHIHIVDISRSILKVHKSIPTENSCFGIAYSDGSLFCCIYKEGIQKISLENYNVSTMVKFDLSFGYIAVLNNNLYYTDRNTNTVTCCNTEGELLWTFTDATYFTGPCGLSIDNNGFVYVVSSEMNRVIVLSPDEENKRVLVTDSEGLKSPYALQFDKLRNRLLVANNNSTVFLFDVLV</sequence>
<keyword evidence="3" id="KW-0808">Transferase</keyword>
<protein>
    <submittedName>
        <fullName evidence="3">TRIM36</fullName>
        <ecNumber evidence="3">2.3.2.27</ecNumber>
    </submittedName>
</protein>
<dbReference type="Proteomes" id="UP000683360">
    <property type="component" value="Unassembled WGS sequence"/>
</dbReference>
<accession>A0A8S3QSW4</accession>
<dbReference type="SUPFAM" id="SSF101898">
    <property type="entry name" value="NHL repeat"/>
    <property type="match status" value="1"/>
</dbReference>
<evidence type="ECO:0000256" key="1">
    <source>
        <dbReference type="PROSITE-ProRule" id="PRU00024"/>
    </source>
</evidence>
<organism evidence="3 4">
    <name type="scientific">Mytilus edulis</name>
    <name type="common">Blue mussel</name>
    <dbReference type="NCBI Taxonomy" id="6550"/>
    <lineage>
        <taxon>Eukaryota</taxon>
        <taxon>Metazoa</taxon>
        <taxon>Spiralia</taxon>
        <taxon>Lophotrochozoa</taxon>
        <taxon>Mollusca</taxon>
        <taxon>Bivalvia</taxon>
        <taxon>Autobranchia</taxon>
        <taxon>Pteriomorphia</taxon>
        <taxon>Mytilida</taxon>
        <taxon>Mytiloidea</taxon>
        <taxon>Mytilidae</taxon>
        <taxon>Mytilinae</taxon>
        <taxon>Mytilus</taxon>
    </lineage>
</organism>
<dbReference type="InterPro" id="IPR000315">
    <property type="entry name" value="Znf_B-box"/>
</dbReference>
<gene>
    <name evidence="3" type="ORF">MEDL_13027</name>
</gene>
<dbReference type="GO" id="GO:0008270">
    <property type="term" value="F:zinc ion binding"/>
    <property type="evidence" value="ECO:0007669"/>
    <property type="project" value="UniProtKB-KW"/>
</dbReference>
<dbReference type="OrthoDB" id="6105210at2759"/>
<keyword evidence="1" id="KW-0863">Zinc-finger</keyword>
<name>A0A8S3QSW4_MYTED</name>
<dbReference type="Gene3D" id="2.120.10.30">
    <property type="entry name" value="TolB, C-terminal domain"/>
    <property type="match status" value="1"/>
</dbReference>
<dbReference type="AlphaFoldDB" id="A0A8S3QSW4"/>
<feature type="domain" description="B box-type" evidence="2">
    <location>
        <begin position="6"/>
        <end position="53"/>
    </location>
</feature>
<dbReference type="CDD" id="cd19757">
    <property type="entry name" value="Bbox1"/>
    <property type="match status" value="1"/>
</dbReference>
<proteinExistence type="predicted"/>
<dbReference type="EC" id="2.3.2.27" evidence="3"/>
<dbReference type="PROSITE" id="PS50119">
    <property type="entry name" value="ZF_BBOX"/>
    <property type="match status" value="1"/>
</dbReference>
<keyword evidence="1" id="KW-0862">Zinc</keyword>
<keyword evidence="1" id="KW-0479">Metal-binding</keyword>
<keyword evidence="3" id="KW-0012">Acyltransferase</keyword>
<keyword evidence="4" id="KW-1185">Reference proteome</keyword>
<evidence type="ECO:0000313" key="4">
    <source>
        <dbReference type="Proteomes" id="UP000683360"/>
    </source>
</evidence>
<evidence type="ECO:0000313" key="3">
    <source>
        <dbReference type="EMBL" id="CAG2198269.1"/>
    </source>
</evidence>
<comment type="caution">
    <text evidence="3">The sequence shown here is derived from an EMBL/GenBank/DDBJ whole genome shotgun (WGS) entry which is preliminary data.</text>
</comment>
<evidence type="ECO:0000259" key="2">
    <source>
        <dbReference type="PROSITE" id="PS50119"/>
    </source>
</evidence>
<dbReference type="InterPro" id="IPR011042">
    <property type="entry name" value="6-blade_b-propeller_TolB-like"/>
</dbReference>